<evidence type="ECO:0000313" key="2">
    <source>
        <dbReference type="Proteomes" id="UP001205105"/>
    </source>
</evidence>
<gene>
    <name evidence="1" type="ORF">COHA_008114</name>
</gene>
<name>A0AAD5DJH2_9CHLO</name>
<evidence type="ECO:0000313" key="1">
    <source>
        <dbReference type="EMBL" id="KAI7838106.1"/>
    </source>
</evidence>
<reference evidence="1" key="1">
    <citation type="submission" date="2020-11" db="EMBL/GenBank/DDBJ databases">
        <title>Chlorella ohadii genome sequencing and assembly.</title>
        <authorList>
            <person name="Murik O."/>
            <person name="Treves H."/>
            <person name="Kedem I."/>
            <person name="Shotland Y."/>
            <person name="Kaplan A."/>
        </authorList>
    </citation>
    <scope>NUCLEOTIDE SEQUENCE</scope>
    <source>
        <strain evidence="1">1</strain>
    </source>
</reference>
<sequence>MLEISGSHPPVPGGAACPAGLDWTVSQLLALFLRTGDKAADEVSLLAALWVLESANDSRRCAASTVLVRYTKLVGAFFPEVATALCNNWAAAFEAMRSELVASQLALLTRLRWRVHLTLETAEAGKPAAPSRAAGGAAGGCSLAAEIKFGSCGRVAGGKAAACSRPVRGLAGSKRGRASLDDLEALLASIRAELRGSMQSMAAVLKERAALLRRALLGQAIKRGLCPPCAAEAKRRRTQ</sequence>
<proteinExistence type="predicted"/>
<keyword evidence="2" id="KW-1185">Reference proteome</keyword>
<accession>A0AAD5DJH2</accession>
<dbReference type="EMBL" id="JADXDR010000136">
    <property type="protein sequence ID" value="KAI7838106.1"/>
    <property type="molecule type" value="Genomic_DNA"/>
</dbReference>
<dbReference type="AlphaFoldDB" id="A0AAD5DJH2"/>
<organism evidence="1 2">
    <name type="scientific">Chlorella ohadii</name>
    <dbReference type="NCBI Taxonomy" id="2649997"/>
    <lineage>
        <taxon>Eukaryota</taxon>
        <taxon>Viridiplantae</taxon>
        <taxon>Chlorophyta</taxon>
        <taxon>core chlorophytes</taxon>
        <taxon>Trebouxiophyceae</taxon>
        <taxon>Chlorellales</taxon>
        <taxon>Chlorellaceae</taxon>
        <taxon>Chlorella clade</taxon>
        <taxon>Chlorella</taxon>
    </lineage>
</organism>
<dbReference type="Proteomes" id="UP001205105">
    <property type="component" value="Unassembled WGS sequence"/>
</dbReference>
<comment type="caution">
    <text evidence="1">The sequence shown here is derived from an EMBL/GenBank/DDBJ whole genome shotgun (WGS) entry which is preliminary data.</text>
</comment>
<protein>
    <submittedName>
        <fullName evidence="1">Uncharacterized protein</fullName>
    </submittedName>
</protein>